<organism evidence="3 4">
    <name type="scientific">Thanatephorus cucumeris (strain AG1-IB / isolate 7/3/14)</name>
    <name type="common">Lettuce bottom rot fungus</name>
    <name type="synonym">Rhizoctonia solani</name>
    <dbReference type="NCBI Taxonomy" id="1108050"/>
    <lineage>
        <taxon>Eukaryota</taxon>
        <taxon>Fungi</taxon>
        <taxon>Dikarya</taxon>
        <taxon>Basidiomycota</taxon>
        <taxon>Agaricomycotina</taxon>
        <taxon>Agaricomycetes</taxon>
        <taxon>Cantharellales</taxon>
        <taxon>Ceratobasidiaceae</taxon>
        <taxon>Rhizoctonia</taxon>
        <taxon>Rhizoctonia solani AG-1</taxon>
    </lineage>
</organism>
<gene>
    <name evidence="3" type="ORF">RSOLAG1IB_09387</name>
</gene>
<protein>
    <recommendedName>
        <fullName evidence="5">Transmembrane protein</fullName>
    </recommendedName>
</protein>
<evidence type="ECO:0000313" key="3">
    <source>
        <dbReference type="EMBL" id="CEL60138.1"/>
    </source>
</evidence>
<dbReference type="OrthoDB" id="2757214at2759"/>
<evidence type="ECO:0000313" key="4">
    <source>
        <dbReference type="Proteomes" id="UP000059188"/>
    </source>
</evidence>
<sequence>MLAHRILVFVGLIAGIVRAGNTTCKTTSLDWYTRSVGETPCRTYERMRQICDRDYQVGDFRTSIPGDNCGGQPATCCCNSVSFALSMLCMNCQHGTGSGVFGDPGIDAEVGSYEVYLNHCVNPTNKNLRNDVQLGVCQQGIKLPAFLYSIFWRDGPWFYGAIKEYAQLDISGGKNNTGLCTEASSADNNNSEAATTTLSEAGKSRVPVGAIAGGVVAGVVLLIGSVFLGFFISKRQQDKKLRDLIEQRKPLNTAFEYYDPLVGATVQSRELYCRLT</sequence>
<dbReference type="STRING" id="1108050.A0A0B7FV81"/>
<evidence type="ECO:0000256" key="1">
    <source>
        <dbReference type="SAM" id="Phobius"/>
    </source>
</evidence>
<proteinExistence type="predicted"/>
<dbReference type="Proteomes" id="UP000059188">
    <property type="component" value="Unassembled WGS sequence"/>
</dbReference>
<dbReference type="AlphaFoldDB" id="A0A0B7FV81"/>
<accession>A0A0B7FV81</accession>
<keyword evidence="1" id="KW-1133">Transmembrane helix</keyword>
<feature type="chain" id="PRO_5002130960" description="Transmembrane protein" evidence="2">
    <location>
        <begin position="20"/>
        <end position="276"/>
    </location>
</feature>
<evidence type="ECO:0000256" key="2">
    <source>
        <dbReference type="SAM" id="SignalP"/>
    </source>
</evidence>
<keyword evidence="1" id="KW-0812">Transmembrane</keyword>
<feature type="signal peptide" evidence="2">
    <location>
        <begin position="1"/>
        <end position="19"/>
    </location>
</feature>
<keyword evidence="2" id="KW-0732">Signal</keyword>
<dbReference type="EMBL" id="LN679142">
    <property type="protein sequence ID" value="CEL60138.1"/>
    <property type="molecule type" value="Genomic_DNA"/>
</dbReference>
<keyword evidence="1" id="KW-0472">Membrane</keyword>
<keyword evidence="4" id="KW-1185">Reference proteome</keyword>
<name>A0A0B7FV81_THACB</name>
<evidence type="ECO:0008006" key="5">
    <source>
        <dbReference type="Google" id="ProtNLM"/>
    </source>
</evidence>
<feature type="transmembrane region" description="Helical" evidence="1">
    <location>
        <begin position="208"/>
        <end position="232"/>
    </location>
</feature>
<reference evidence="3 4" key="1">
    <citation type="submission" date="2014-11" db="EMBL/GenBank/DDBJ databases">
        <authorList>
            <person name="Wibberg Daniel"/>
        </authorList>
    </citation>
    <scope>NUCLEOTIDE SEQUENCE [LARGE SCALE GENOMIC DNA]</scope>
    <source>
        <strain evidence="3">Rhizoctonia solani AG1-IB 7/3/14</strain>
    </source>
</reference>
<dbReference type="CDD" id="cd12087">
    <property type="entry name" value="TM_EGFR-like"/>
    <property type="match status" value="1"/>
</dbReference>